<name>A0A2A5ARS2_9GAMM</name>
<sequence>MIPGVIISILTFPGVIIHEWAHKKFCDWFDVPVHEIKYFSFGSPAGYVIHETTDDYNATFWISVGPFIINTFVALLFGLIAGFLYDNPYILYFFGWLSISVGMHSFPSTHDVKNILEASKNRIKTEGNPLHYLSYPLVLIVQIANLLKFFWIDLAWAVLILVVAFTLSGAPTIWTPTEDSFDPAIYFEDDGREISNKEIRASFTQEELDELDAIFNQ</sequence>
<reference evidence="3" key="1">
    <citation type="submission" date="2017-08" db="EMBL/GenBank/DDBJ databases">
        <title>A dynamic microbial community with high functional redundancy inhabits the cold, oxic subseafloor aquifer.</title>
        <authorList>
            <person name="Tully B.J."/>
            <person name="Wheat C.G."/>
            <person name="Glazer B.T."/>
            <person name="Huber J.A."/>
        </authorList>
    </citation>
    <scope>NUCLEOTIDE SEQUENCE [LARGE SCALE GENOMIC DNA]</scope>
</reference>
<dbReference type="AlphaFoldDB" id="A0A2A5ARS2"/>
<keyword evidence="1" id="KW-0472">Membrane</keyword>
<keyword evidence="1" id="KW-0812">Transmembrane</keyword>
<dbReference type="Proteomes" id="UP000218327">
    <property type="component" value="Unassembled WGS sequence"/>
</dbReference>
<organism evidence="2 3">
    <name type="scientific">SAR86 cluster bacterium</name>
    <dbReference type="NCBI Taxonomy" id="2030880"/>
    <lineage>
        <taxon>Bacteria</taxon>
        <taxon>Pseudomonadati</taxon>
        <taxon>Pseudomonadota</taxon>
        <taxon>Gammaproteobacteria</taxon>
        <taxon>SAR86 cluster</taxon>
    </lineage>
</organism>
<accession>A0A2A5ARS2</accession>
<keyword evidence="1" id="KW-1133">Transmembrane helix</keyword>
<gene>
    <name evidence="2" type="ORF">COA96_14985</name>
</gene>
<protein>
    <recommendedName>
        <fullName evidence="4">DUF3267 domain-containing protein</fullName>
    </recommendedName>
</protein>
<evidence type="ECO:0000313" key="2">
    <source>
        <dbReference type="EMBL" id="PCJ22003.1"/>
    </source>
</evidence>
<evidence type="ECO:0000256" key="1">
    <source>
        <dbReference type="SAM" id="Phobius"/>
    </source>
</evidence>
<feature type="transmembrane region" description="Helical" evidence="1">
    <location>
        <begin position="154"/>
        <end position="174"/>
    </location>
</feature>
<evidence type="ECO:0000313" key="3">
    <source>
        <dbReference type="Proteomes" id="UP000218327"/>
    </source>
</evidence>
<evidence type="ECO:0008006" key="4">
    <source>
        <dbReference type="Google" id="ProtNLM"/>
    </source>
</evidence>
<dbReference type="EMBL" id="NVVJ01000068">
    <property type="protein sequence ID" value="PCJ22003.1"/>
    <property type="molecule type" value="Genomic_DNA"/>
</dbReference>
<proteinExistence type="predicted"/>
<feature type="transmembrane region" description="Helical" evidence="1">
    <location>
        <begin position="129"/>
        <end position="147"/>
    </location>
</feature>
<feature type="transmembrane region" description="Helical" evidence="1">
    <location>
        <begin position="89"/>
        <end position="109"/>
    </location>
</feature>
<feature type="transmembrane region" description="Helical" evidence="1">
    <location>
        <begin position="60"/>
        <end position="82"/>
    </location>
</feature>
<comment type="caution">
    <text evidence="2">The sequence shown here is derived from an EMBL/GenBank/DDBJ whole genome shotgun (WGS) entry which is preliminary data.</text>
</comment>